<geneLocation type="plasmid" evidence="4 6">
    <name>unnamedB</name>
</geneLocation>
<dbReference type="RefSeq" id="WP_034799802.1">
    <property type="nucleotide sequence ID" value="NZ_CAXURO020000003.1"/>
</dbReference>
<dbReference type="EMBL" id="CP121310">
    <property type="protein sequence ID" value="WFP95053.1"/>
    <property type="molecule type" value="Genomic_DNA"/>
</dbReference>
<keyword evidence="1" id="KW-0175">Coiled coil</keyword>
<keyword evidence="2" id="KW-0472">Membrane</keyword>
<feature type="coiled-coil region" evidence="1">
    <location>
        <begin position="26"/>
        <end position="53"/>
    </location>
</feature>
<evidence type="ECO:0000313" key="6">
    <source>
        <dbReference type="Proteomes" id="UP001214094"/>
    </source>
</evidence>
<dbReference type="GeneID" id="29522754"/>
<name>A0A9Q9DDM0_ENSAD</name>
<reference evidence="3" key="1">
    <citation type="submission" date="2022-06" db="EMBL/GenBank/DDBJ databases">
        <title>Physiological and biochemical characterization and genomic elucidation of a strain of the genus Ensifer adhaerens M8 that combines arsenic oxidation and chromium reduction.</title>
        <authorList>
            <person name="Li X."/>
            <person name="Yu c."/>
        </authorList>
    </citation>
    <scope>NUCLEOTIDE SEQUENCE</scope>
    <source>
        <strain evidence="3">M8</strain>
        <plasmid evidence="3">pB</plasmid>
    </source>
</reference>
<evidence type="ECO:0000256" key="1">
    <source>
        <dbReference type="SAM" id="Coils"/>
    </source>
</evidence>
<keyword evidence="2" id="KW-0812">Transmembrane</keyword>
<reference evidence="4 6" key="2">
    <citation type="submission" date="2023-03" db="EMBL/GenBank/DDBJ databases">
        <title>Comparative genome and transcriptome analysis combination mining strategies for increasing vitamin B12 production of Ensifer adhaerens strain.</title>
        <authorList>
            <person name="Yongheng L."/>
        </authorList>
    </citation>
    <scope>NUCLEOTIDE SEQUENCE [LARGE SCALE GENOMIC DNA]</scope>
    <source>
        <strain evidence="4 6">Casida A-T305</strain>
        <plasmid evidence="4 6">unnamedB</plasmid>
    </source>
</reference>
<keyword evidence="3" id="KW-0614">Plasmid</keyword>
<dbReference type="Proteomes" id="UP001055460">
    <property type="component" value="Plasmid pB"/>
</dbReference>
<dbReference type="KEGG" id="eah:FA04_28295"/>
<dbReference type="Proteomes" id="UP001214094">
    <property type="component" value="Plasmid unnamedB"/>
</dbReference>
<protein>
    <submittedName>
        <fullName evidence="3">Uncharacterized protein</fullName>
    </submittedName>
</protein>
<sequence>MADIGLPIPKAIVDPTKDFVGIPAQQRNTAKEINRLRKQVRRLQTRVENMGIVAIRPRRRTYRLVGAAVTIAFAGLSWALWRSRDTATFRRIISVALPFRDPGNF</sequence>
<evidence type="ECO:0000313" key="5">
    <source>
        <dbReference type="Proteomes" id="UP001055460"/>
    </source>
</evidence>
<keyword evidence="2" id="KW-1133">Transmembrane helix</keyword>
<accession>A0A9Q9DDM0</accession>
<dbReference type="EMBL" id="CP098809">
    <property type="protein sequence ID" value="USJ27446.1"/>
    <property type="molecule type" value="Genomic_DNA"/>
</dbReference>
<dbReference type="AlphaFoldDB" id="A0A9Q9DDM0"/>
<feature type="transmembrane region" description="Helical" evidence="2">
    <location>
        <begin position="64"/>
        <end position="81"/>
    </location>
</feature>
<geneLocation type="plasmid" evidence="3 5">
    <name>pB</name>
</geneLocation>
<evidence type="ECO:0000313" key="4">
    <source>
        <dbReference type="EMBL" id="WFP95053.1"/>
    </source>
</evidence>
<organism evidence="3 5">
    <name type="scientific">Ensifer adhaerens</name>
    <name type="common">Sinorhizobium morelense</name>
    <dbReference type="NCBI Taxonomy" id="106592"/>
    <lineage>
        <taxon>Bacteria</taxon>
        <taxon>Pseudomonadati</taxon>
        <taxon>Pseudomonadota</taxon>
        <taxon>Alphaproteobacteria</taxon>
        <taxon>Hyphomicrobiales</taxon>
        <taxon>Rhizobiaceae</taxon>
        <taxon>Sinorhizobium/Ensifer group</taxon>
        <taxon>Ensifer</taxon>
    </lineage>
</organism>
<keyword evidence="6" id="KW-1185">Reference proteome</keyword>
<evidence type="ECO:0000256" key="2">
    <source>
        <dbReference type="SAM" id="Phobius"/>
    </source>
</evidence>
<evidence type="ECO:0000313" key="3">
    <source>
        <dbReference type="EMBL" id="USJ27446.1"/>
    </source>
</evidence>
<gene>
    <name evidence="3" type="ORF">NE863_33955</name>
    <name evidence="4" type="ORF">P4B07_28695</name>
</gene>
<proteinExistence type="predicted"/>